<evidence type="ECO:0000256" key="2">
    <source>
        <dbReference type="ARBA" id="ARBA00008156"/>
    </source>
</evidence>
<keyword evidence="5" id="KW-1133">Transmembrane helix</keyword>
<name>A0A9W6IWV5_9HYPH</name>
<dbReference type="PANTHER" id="PTHR32303:SF4">
    <property type="entry name" value="QUINOPROTEIN GLUCOSE DEHYDROGENASE"/>
    <property type="match status" value="1"/>
</dbReference>
<dbReference type="GO" id="GO:0016020">
    <property type="term" value="C:membrane"/>
    <property type="evidence" value="ECO:0007669"/>
    <property type="project" value="InterPro"/>
</dbReference>
<dbReference type="EMBL" id="BSFI01000001">
    <property type="protein sequence ID" value="GLK66512.1"/>
    <property type="molecule type" value="Genomic_DNA"/>
</dbReference>
<gene>
    <name evidence="7" type="primary">gcd</name>
    <name evidence="7" type="ORF">GCM10008179_01500</name>
</gene>
<dbReference type="SMART" id="SM00564">
    <property type="entry name" value="PQQ"/>
    <property type="match status" value="6"/>
</dbReference>
<keyword evidence="5" id="KW-0812">Transmembrane</keyword>
<feature type="transmembrane region" description="Helical" evidence="5">
    <location>
        <begin position="21"/>
        <end position="46"/>
    </location>
</feature>
<feature type="transmembrane region" description="Helical" evidence="5">
    <location>
        <begin position="52"/>
        <end position="70"/>
    </location>
</feature>
<reference evidence="7" key="2">
    <citation type="submission" date="2023-01" db="EMBL/GenBank/DDBJ databases">
        <authorList>
            <person name="Sun Q."/>
            <person name="Evtushenko L."/>
        </authorList>
    </citation>
    <scope>NUCLEOTIDE SEQUENCE</scope>
    <source>
        <strain evidence="7">VKM B-2347</strain>
    </source>
</reference>
<dbReference type="Proteomes" id="UP001143372">
    <property type="component" value="Unassembled WGS sequence"/>
</dbReference>
<keyword evidence="8" id="KW-1185">Reference proteome</keyword>
<evidence type="ECO:0000256" key="5">
    <source>
        <dbReference type="SAM" id="Phobius"/>
    </source>
</evidence>
<proteinExistence type="inferred from homology"/>
<feature type="region of interest" description="Disordered" evidence="4">
    <location>
        <begin position="513"/>
        <end position="535"/>
    </location>
</feature>
<comment type="cofactor">
    <cofactor evidence="1">
        <name>pyrroloquinoline quinone</name>
        <dbReference type="ChEBI" id="CHEBI:58442"/>
    </cofactor>
</comment>
<keyword evidence="3" id="KW-0560">Oxidoreductase</keyword>
<feature type="transmembrane region" description="Helical" evidence="5">
    <location>
        <begin position="75"/>
        <end position="91"/>
    </location>
</feature>
<feature type="domain" description="Pyrrolo-quinoline quinone repeat" evidence="6">
    <location>
        <begin position="181"/>
        <end position="776"/>
    </location>
</feature>
<dbReference type="Pfam" id="PF01011">
    <property type="entry name" value="PQQ"/>
    <property type="match status" value="1"/>
</dbReference>
<dbReference type="AlphaFoldDB" id="A0A9W6IWV5"/>
<dbReference type="GO" id="GO:0048038">
    <property type="term" value="F:quinone binding"/>
    <property type="evidence" value="ECO:0007669"/>
    <property type="project" value="InterPro"/>
</dbReference>
<dbReference type="SUPFAM" id="SSF50998">
    <property type="entry name" value="Quinoprotein alcohol dehydrogenase-like"/>
    <property type="match status" value="1"/>
</dbReference>
<sequence length="803" mass="85710">MRAFAMATENEAASIGGIRKFFLRLFGLALLAIGLALAVGGVKLAWLGGSPYYVVIGVILAISGVLALLGRVAGLHLYLAAFAITFVWSLWEAGFDAWALIPRLVGPFILLAIALLIMPARLKSGSESRRGPLAIAALACLAILVVGVPLSARGPAVGALPPVQQDAAYFADSTKPAAQDWPSWGGGGGQRFSDLKQITPQNVSQLKPAWVYHTGDIAKNYGNELTPLKIGDTIYGCSSIHAAFALDAATGKQKWRFDPKSPAEYSPPNSACRGVAYFHNPQATSGAACENRIIWGSWDAKIFAVDAANGEPCQDFGQGGHIDLTQGLGEIVPTMVSVTSAPTIVHGVVVTSQQIRDGERRQAPSGVVRGWDAVTGELKWAWDMNQPDIAKLPPEGETYSKGSPNVWSTAVGDENLGLVYLPVANPAGDYMSGGRTEAERTYGSSVTAVDVETGKPRWVHQFVKNDVWDYDVPAQPSLVEFPTANGKVPALIQTTKMGDIFVLDRRTGDLLSKVEDAPAPQGGVEPEERAKTQQRSLYNSTLPADLTESKMWGMSPIDQMLCRIQFREADYHGLFTPPSGTKPYIMAPGNNGGSDWGSLSVDVRRGVIVANYNIFTSYMKLVPRAEDDAMGVYPIGDPRSKMPRPGFNRPAGDQPYGVSPNQGWQMPTGLLCTQPPYGGIRAIDLATGKTLWDHPFGTAERNGPFGVPSHLPFQIGTPNNGGAVTTASGLIFVAATTDDHIRAIDLASGDTLWQDDLPAGGQSAPITYEQDGKQYVVIMAGGHHSMLTPAGDELVAYALQDGK</sequence>
<comment type="caution">
    <text evidence="7">The sequence shown here is derived from an EMBL/GenBank/DDBJ whole genome shotgun (WGS) entry which is preliminary data.</text>
</comment>
<keyword evidence="5" id="KW-0472">Membrane</keyword>
<organism evidence="7 8">
    <name type="scientific">Hansschlegelia plantiphila</name>
    <dbReference type="NCBI Taxonomy" id="374655"/>
    <lineage>
        <taxon>Bacteria</taxon>
        <taxon>Pseudomonadati</taxon>
        <taxon>Pseudomonadota</taxon>
        <taxon>Alphaproteobacteria</taxon>
        <taxon>Hyphomicrobiales</taxon>
        <taxon>Methylopilaceae</taxon>
        <taxon>Hansschlegelia</taxon>
    </lineage>
</organism>
<dbReference type="NCBIfam" id="TIGR03074">
    <property type="entry name" value="PQQ_membr_DH"/>
    <property type="match status" value="1"/>
</dbReference>
<dbReference type="PANTHER" id="PTHR32303">
    <property type="entry name" value="QUINOPROTEIN ALCOHOL DEHYDROGENASE (CYTOCHROME C)"/>
    <property type="match status" value="1"/>
</dbReference>
<feature type="transmembrane region" description="Helical" evidence="5">
    <location>
        <begin position="132"/>
        <end position="152"/>
    </location>
</feature>
<evidence type="ECO:0000313" key="7">
    <source>
        <dbReference type="EMBL" id="GLK66512.1"/>
    </source>
</evidence>
<evidence type="ECO:0000256" key="4">
    <source>
        <dbReference type="SAM" id="MobiDB-lite"/>
    </source>
</evidence>
<dbReference type="Gene3D" id="2.140.10.10">
    <property type="entry name" value="Quinoprotein alcohol dehydrogenase-like superfamily"/>
    <property type="match status" value="2"/>
</dbReference>
<dbReference type="CDD" id="cd10280">
    <property type="entry name" value="PQQ_mGDH"/>
    <property type="match status" value="1"/>
</dbReference>
<protein>
    <submittedName>
        <fullName evidence="7">Glucose dehydrogenase</fullName>
    </submittedName>
</protein>
<evidence type="ECO:0000256" key="1">
    <source>
        <dbReference type="ARBA" id="ARBA00001931"/>
    </source>
</evidence>
<evidence type="ECO:0000259" key="6">
    <source>
        <dbReference type="Pfam" id="PF01011"/>
    </source>
</evidence>
<dbReference type="GO" id="GO:0008876">
    <property type="term" value="F:quinoprotein glucose dehydrogenase activity"/>
    <property type="evidence" value="ECO:0007669"/>
    <property type="project" value="TreeGrafter"/>
</dbReference>
<dbReference type="InterPro" id="IPR017511">
    <property type="entry name" value="PQQ_mDH"/>
</dbReference>
<dbReference type="InterPro" id="IPR018391">
    <property type="entry name" value="PQQ_b-propeller_rpt"/>
</dbReference>
<evidence type="ECO:0000313" key="8">
    <source>
        <dbReference type="Proteomes" id="UP001143372"/>
    </source>
</evidence>
<dbReference type="InterPro" id="IPR002372">
    <property type="entry name" value="PQQ_rpt_dom"/>
</dbReference>
<accession>A0A9W6IWV5</accession>
<evidence type="ECO:0000256" key="3">
    <source>
        <dbReference type="ARBA" id="ARBA00023002"/>
    </source>
</evidence>
<reference evidence="7" key="1">
    <citation type="journal article" date="2014" name="Int. J. Syst. Evol. Microbiol.">
        <title>Complete genome sequence of Corynebacterium casei LMG S-19264T (=DSM 44701T), isolated from a smear-ripened cheese.</title>
        <authorList>
            <consortium name="US DOE Joint Genome Institute (JGI-PGF)"/>
            <person name="Walter F."/>
            <person name="Albersmeier A."/>
            <person name="Kalinowski J."/>
            <person name="Ruckert C."/>
        </authorList>
    </citation>
    <scope>NUCLEOTIDE SEQUENCE</scope>
    <source>
        <strain evidence="7">VKM B-2347</strain>
    </source>
</reference>
<dbReference type="InterPro" id="IPR011047">
    <property type="entry name" value="Quinoprotein_ADH-like_sf"/>
</dbReference>
<comment type="similarity">
    <text evidence="2">Belongs to the bacterial PQQ dehydrogenase family.</text>
</comment>
<feature type="transmembrane region" description="Helical" evidence="5">
    <location>
        <begin position="97"/>
        <end position="120"/>
    </location>
</feature>